<sequence>MLSASGSKIGLSSLSRPYDQEQQQRILPQKLYSSDRGLKNLSAISTINVLPFSRLFLVGTEDGYLKVCC</sequence>
<organism evidence="2">
    <name type="scientific">Picea sitchensis</name>
    <name type="common">Sitka spruce</name>
    <name type="synonym">Pinus sitchensis</name>
    <dbReference type="NCBI Taxonomy" id="3332"/>
    <lineage>
        <taxon>Eukaryota</taxon>
        <taxon>Viridiplantae</taxon>
        <taxon>Streptophyta</taxon>
        <taxon>Embryophyta</taxon>
        <taxon>Tracheophyta</taxon>
        <taxon>Spermatophyta</taxon>
        <taxon>Pinopsida</taxon>
        <taxon>Pinidae</taxon>
        <taxon>Conifers I</taxon>
        <taxon>Pinales</taxon>
        <taxon>Pinaceae</taxon>
        <taxon>Picea</taxon>
    </lineage>
</organism>
<dbReference type="PANTHER" id="PTHR44662:SF1">
    <property type="entry name" value="WD REPEAT-CONTAINING PROTEIN 81"/>
    <property type="match status" value="1"/>
</dbReference>
<evidence type="ECO:0008006" key="3">
    <source>
        <dbReference type="Google" id="ProtNLM"/>
    </source>
</evidence>
<name>D5AA87_PICSI</name>
<dbReference type="InterPro" id="IPR052651">
    <property type="entry name" value="WDR81"/>
</dbReference>
<protein>
    <recommendedName>
        <fullName evidence="3">Anaphase-promoting complex subunit 4 WD40 domain-containing protein</fullName>
    </recommendedName>
</protein>
<evidence type="ECO:0000313" key="2">
    <source>
        <dbReference type="EMBL" id="ADE76456.1"/>
    </source>
</evidence>
<dbReference type="AlphaFoldDB" id="D5AA87"/>
<feature type="region of interest" description="Disordered" evidence="1">
    <location>
        <begin position="1"/>
        <end position="22"/>
    </location>
</feature>
<reference evidence="2" key="1">
    <citation type="submission" date="2010-04" db="EMBL/GenBank/DDBJ databases">
        <authorList>
            <person name="Reid K.E."/>
            <person name="Liao N."/>
            <person name="Chan S."/>
            <person name="Docking R."/>
            <person name="Taylor G."/>
            <person name="Moore R."/>
            <person name="Mayo M."/>
            <person name="Munro S."/>
            <person name="King J."/>
            <person name="Yanchuk A."/>
            <person name="Holt R."/>
            <person name="Jones S."/>
            <person name="Marra M."/>
            <person name="Ritland C.E."/>
            <person name="Ritland K."/>
            <person name="Bohlmann J."/>
        </authorList>
    </citation>
    <scope>NUCLEOTIDE SEQUENCE</scope>
    <source>
        <tissue evidence="2">Bud</tissue>
    </source>
</reference>
<dbReference type="EMBL" id="BT123115">
    <property type="protein sequence ID" value="ADE76456.1"/>
    <property type="molecule type" value="mRNA"/>
</dbReference>
<accession>D5AA87</accession>
<evidence type="ECO:0000256" key="1">
    <source>
        <dbReference type="SAM" id="MobiDB-lite"/>
    </source>
</evidence>
<dbReference type="PANTHER" id="PTHR44662">
    <property type="entry name" value="WD REPEAT-CONTAINING PROTEIN 81"/>
    <property type="match status" value="1"/>
</dbReference>
<proteinExistence type="evidence at transcript level"/>